<dbReference type="HOGENOM" id="CLU_050164_0_1_1"/>
<dbReference type="EMBL" id="AMQN01022085">
    <property type="status" value="NOT_ANNOTATED_CDS"/>
    <property type="molecule type" value="Genomic_DNA"/>
</dbReference>
<dbReference type="GO" id="GO:0006637">
    <property type="term" value="P:acyl-CoA metabolic process"/>
    <property type="evidence" value="ECO:0007669"/>
    <property type="project" value="TreeGrafter"/>
</dbReference>
<evidence type="ECO:0000259" key="3">
    <source>
        <dbReference type="PROSITE" id="PS51770"/>
    </source>
</evidence>
<evidence type="ECO:0000313" key="6">
    <source>
        <dbReference type="Proteomes" id="UP000014760"/>
    </source>
</evidence>
<dbReference type="AlphaFoldDB" id="R7UWQ0"/>
<evidence type="ECO:0000256" key="2">
    <source>
        <dbReference type="PIRSR" id="PIRSR640170-1"/>
    </source>
</evidence>
<evidence type="ECO:0000313" key="5">
    <source>
        <dbReference type="EnsemblMetazoa" id="CapteP197427"/>
    </source>
</evidence>
<dbReference type="PANTHER" id="PTHR11049">
    <property type="entry name" value="ACYL COENZYME A THIOESTER HYDROLASE"/>
    <property type="match status" value="1"/>
</dbReference>
<dbReference type="Proteomes" id="UP000014760">
    <property type="component" value="Unassembled WGS sequence"/>
</dbReference>
<keyword evidence="6" id="KW-1185">Reference proteome</keyword>
<protein>
    <recommendedName>
        <fullName evidence="3">HotDog ACOT-type domain-containing protein</fullName>
    </recommendedName>
</protein>
<dbReference type="STRING" id="283909.R7UWQ0"/>
<dbReference type="CDD" id="cd03442">
    <property type="entry name" value="BFIT_BACH"/>
    <property type="match status" value="2"/>
</dbReference>
<feature type="domain" description="HotDog ACOT-type" evidence="3">
    <location>
        <begin position="184"/>
        <end position="300"/>
    </location>
</feature>
<reference evidence="5" key="3">
    <citation type="submission" date="2015-06" db="UniProtKB">
        <authorList>
            <consortium name="EnsemblMetazoa"/>
        </authorList>
    </citation>
    <scope>IDENTIFICATION</scope>
</reference>
<dbReference type="OMA" id="PTDVNWG"/>
<organism evidence="4">
    <name type="scientific">Capitella teleta</name>
    <name type="common">Polychaete worm</name>
    <dbReference type="NCBI Taxonomy" id="283909"/>
    <lineage>
        <taxon>Eukaryota</taxon>
        <taxon>Metazoa</taxon>
        <taxon>Spiralia</taxon>
        <taxon>Lophotrochozoa</taxon>
        <taxon>Annelida</taxon>
        <taxon>Polychaeta</taxon>
        <taxon>Sedentaria</taxon>
        <taxon>Scolecida</taxon>
        <taxon>Capitellidae</taxon>
        <taxon>Capitella</taxon>
    </lineage>
</organism>
<dbReference type="InterPro" id="IPR040170">
    <property type="entry name" value="Cytosol_ACT"/>
</dbReference>
<accession>R7UWQ0</accession>
<dbReference type="PANTHER" id="PTHR11049:SF24">
    <property type="entry name" value="CYTOSOLIC ACYL COENZYME A THIOESTER HYDROLASE"/>
    <property type="match status" value="1"/>
</dbReference>
<dbReference type="GO" id="GO:0005829">
    <property type="term" value="C:cytosol"/>
    <property type="evidence" value="ECO:0007669"/>
    <property type="project" value="TreeGrafter"/>
</dbReference>
<dbReference type="Gene3D" id="3.10.129.10">
    <property type="entry name" value="Hotdog Thioesterase"/>
    <property type="match status" value="2"/>
</dbReference>
<dbReference type="Pfam" id="PF03061">
    <property type="entry name" value="4HBT"/>
    <property type="match status" value="2"/>
</dbReference>
<evidence type="ECO:0000256" key="1">
    <source>
        <dbReference type="ARBA" id="ARBA00022801"/>
    </source>
</evidence>
<name>R7UWQ0_CAPTE</name>
<dbReference type="OrthoDB" id="331699at2759"/>
<dbReference type="InterPro" id="IPR006683">
    <property type="entry name" value="Thioestr_dom"/>
</dbReference>
<proteinExistence type="predicted"/>
<feature type="domain" description="HotDog ACOT-type" evidence="3">
    <location>
        <begin position="16"/>
        <end position="127"/>
    </location>
</feature>
<dbReference type="GO" id="GO:0009062">
    <property type="term" value="P:fatty acid catabolic process"/>
    <property type="evidence" value="ECO:0007669"/>
    <property type="project" value="TreeGrafter"/>
</dbReference>
<dbReference type="SUPFAM" id="SSF54637">
    <property type="entry name" value="Thioesterase/thiol ester dehydrase-isomerase"/>
    <property type="match status" value="2"/>
</dbReference>
<gene>
    <name evidence="4" type="ORF">CAPTEDRAFT_197427</name>
</gene>
<feature type="active site" evidence="2">
    <location>
        <position position="32"/>
    </location>
</feature>
<reference evidence="6" key="1">
    <citation type="submission" date="2012-12" db="EMBL/GenBank/DDBJ databases">
        <authorList>
            <person name="Hellsten U."/>
            <person name="Grimwood J."/>
            <person name="Chapman J.A."/>
            <person name="Shapiro H."/>
            <person name="Aerts A."/>
            <person name="Otillar R.P."/>
            <person name="Terry A.Y."/>
            <person name="Boore J.L."/>
            <person name="Simakov O."/>
            <person name="Marletaz F."/>
            <person name="Cho S.-J."/>
            <person name="Edsinger-Gonzales E."/>
            <person name="Havlak P."/>
            <person name="Kuo D.-H."/>
            <person name="Larsson T."/>
            <person name="Lv J."/>
            <person name="Arendt D."/>
            <person name="Savage R."/>
            <person name="Osoegawa K."/>
            <person name="de Jong P."/>
            <person name="Lindberg D.R."/>
            <person name="Seaver E.C."/>
            <person name="Weisblat D.A."/>
            <person name="Putnam N.H."/>
            <person name="Grigoriev I.V."/>
            <person name="Rokhsar D.S."/>
        </authorList>
    </citation>
    <scope>NUCLEOTIDE SEQUENCE</scope>
    <source>
        <strain evidence="6">I ESC-2004</strain>
    </source>
</reference>
<dbReference type="GO" id="GO:0052816">
    <property type="term" value="F:long-chain fatty acyl-CoA hydrolase activity"/>
    <property type="evidence" value="ECO:0007669"/>
    <property type="project" value="TreeGrafter"/>
</dbReference>
<dbReference type="InterPro" id="IPR029069">
    <property type="entry name" value="HotDog_dom_sf"/>
</dbReference>
<dbReference type="InterPro" id="IPR033120">
    <property type="entry name" value="HOTDOG_ACOT"/>
</dbReference>
<dbReference type="EMBL" id="AMQN01022084">
    <property type="status" value="NOT_ANNOTATED_CDS"/>
    <property type="molecule type" value="Genomic_DNA"/>
</dbReference>
<feature type="active site" evidence="2">
    <location>
        <position position="215"/>
    </location>
</feature>
<dbReference type="PROSITE" id="PS51770">
    <property type="entry name" value="HOTDOG_ACOT"/>
    <property type="match status" value="2"/>
</dbReference>
<sequence>MKYDKYGSKGNIEGQSLSGITLSKWMTGDDANLFGFVHGGVILQMVEEAGREHPHFQPSVTALARVERTDFHKPLKVGQVAQVHGEVLFTSPHSIKVRVEVWAEDVFKGTKQLTNQAVLWYVAFSTTPPHPVAQVPQITSPHDQGIHQKELLDYQTLLKARKERSTICEEFEDLSYQVKPQTPAYSESQSIQIVHPSKCTPHMFCRGGWTMYWMDECAGVAAAKHCGSMVVTLGLDAIDFTGRVKMGSVVECTARAVFTSAKTLLLKVIVDVYQMGVEDPLVDKVRAAEAYFRFVALDKEMRARSMPQLKLVTEKEKETFEKYRLEYEAQKHNIMRFSGS</sequence>
<dbReference type="EMBL" id="KB299584">
    <property type="protein sequence ID" value="ELU07836.1"/>
    <property type="molecule type" value="Genomic_DNA"/>
</dbReference>
<evidence type="ECO:0000313" key="4">
    <source>
        <dbReference type="EMBL" id="ELU07836.1"/>
    </source>
</evidence>
<reference evidence="4 6" key="2">
    <citation type="journal article" date="2013" name="Nature">
        <title>Insights into bilaterian evolution from three spiralian genomes.</title>
        <authorList>
            <person name="Simakov O."/>
            <person name="Marletaz F."/>
            <person name="Cho S.J."/>
            <person name="Edsinger-Gonzales E."/>
            <person name="Havlak P."/>
            <person name="Hellsten U."/>
            <person name="Kuo D.H."/>
            <person name="Larsson T."/>
            <person name="Lv J."/>
            <person name="Arendt D."/>
            <person name="Savage R."/>
            <person name="Osoegawa K."/>
            <person name="de Jong P."/>
            <person name="Grimwood J."/>
            <person name="Chapman J.A."/>
            <person name="Shapiro H."/>
            <person name="Aerts A."/>
            <person name="Otillar R.P."/>
            <person name="Terry A.Y."/>
            <person name="Boore J.L."/>
            <person name="Grigoriev I.V."/>
            <person name="Lindberg D.R."/>
            <person name="Seaver E.C."/>
            <person name="Weisblat D.A."/>
            <person name="Putnam N.H."/>
            <person name="Rokhsar D.S."/>
        </authorList>
    </citation>
    <scope>NUCLEOTIDE SEQUENCE</scope>
    <source>
        <strain evidence="4 6">I ESC-2004</strain>
    </source>
</reference>
<dbReference type="EnsemblMetazoa" id="CapteT197427">
    <property type="protein sequence ID" value="CapteP197427"/>
    <property type="gene ID" value="CapteG197427"/>
</dbReference>
<keyword evidence="1" id="KW-0378">Hydrolase</keyword>